<evidence type="ECO:0000256" key="1">
    <source>
        <dbReference type="ARBA" id="ARBA00008779"/>
    </source>
</evidence>
<feature type="chain" id="PRO_5047428641" evidence="4">
    <location>
        <begin position="37"/>
        <end position="572"/>
    </location>
</feature>
<evidence type="ECO:0000256" key="2">
    <source>
        <dbReference type="ARBA" id="ARBA00022801"/>
    </source>
</evidence>
<protein>
    <submittedName>
        <fullName evidence="6">Arylsulfatase A</fullName>
    </submittedName>
</protein>
<evidence type="ECO:0000256" key="4">
    <source>
        <dbReference type="SAM" id="SignalP"/>
    </source>
</evidence>
<dbReference type="Pfam" id="PF00884">
    <property type="entry name" value="Sulfatase"/>
    <property type="match status" value="1"/>
</dbReference>
<dbReference type="EMBL" id="FXUG01000014">
    <property type="protein sequence ID" value="SMP71294.1"/>
    <property type="molecule type" value="Genomic_DNA"/>
</dbReference>
<gene>
    <name evidence="6" type="ORF">SAMN06265222_11419</name>
</gene>
<keyword evidence="2" id="KW-0378">Hydrolase</keyword>
<dbReference type="RefSeq" id="WP_283434416.1">
    <property type="nucleotide sequence ID" value="NZ_FXUG01000014.1"/>
</dbReference>
<name>A0ABY1QKH9_9BACT</name>
<evidence type="ECO:0000256" key="3">
    <source>
        <dbReference type="SAM" id="MobiDB-lite"/>
    </source>
</evidence>
<dbReference type="CDD" id="cd16027">
    <property type="entry name" value="SGSH"/>
    <property type="match status" value="1"/>
</dbReference>
<evidence type="ECO:0000313" key="7">
    <source>
        <dbReference type="Proteomes" id="UP001158067"/>
    </source>
</evidence>
<reference evidence="6 7" key="1">
    <citation type="submission" date="2017-05" db="EMBL/GenBank/DDBJ databases">
        <authorList>
            <person name="Varghese N."/>
            <person name="Submissions S."/>
        </authorList>
    </citation>
    <scope>NUCLEOTIDE SEQUENCE [LARGE SCALE GENOMIC DNA]</scope>
    <source>
        <strain evidence="6 7">DSM 25457</strain>
    </source>
</reference>
<dbReference type="SUPFAM" id="SSF53649">
    <property type="entry name" value="Alkaline phosphatase-like"/>
    <property type="match status" value="1"/>
</dbReference>
<evidence type="ECO:0000259" key="5">
    <source>
        <dbReference type="Pfam" id="PF00884"/>
    </source>
</evidence>
<dbReference type="InterPro" id="IPR050738">
    <property type="entry name" value="Sulfatase"/>
</dbReference>
<feature type="region of interest" description="Disordered" evidence="3">
    <location>
        <begin position="530"/>
        <end position="572"/>
    </location>
</feature>
<feature type="domain" description="Sulfatase N-terminal" evidence="5">
    <location>
        <begin position="55"/>
        <end position="335"/>
    </location>
</feature>
<dbReference type="InterPro" id="IPR000917">
    <property type="entry name" value="Sulfatase_N"/>
</dbReference>
<accession>A0ABY1QKH9</accession>
<feature type="signal peptide" evidence="4">
    <location>
        <begin position="1"/>
        <end position="36"/>
    </location>
</feature>
<comment type="caution">
    <text evidence="6">The sequence shown here is derived from an EMBL/GenBank/DDBJ whole genome shotgun (WGS) entry which is preliminary data.</text>
</comment>
<organism evidence="6 7">
    <name type="scientific">Neorhodopirellula lusitana</name>
    <dbReference type="NCBI Taxonomy" id="445327"/>
    <lineage>
        <taxon>Bacteria</taxon>
        <taxon>Pseudomonadati</taxon>
        <taxon>Planctomycetota</taxon>
        <taxon>Planctomycetia</taxon>
        <taxon>Pirellulales</taxon>
        <taxon>Pirellulaceae</taxon>
        <taxon>Neorhodopirellula</taxon>
    </lineage>
</organism>
<proteinExistence type="inferred from homology"/>
<comment type="similarity">
    <text evidence="1">Belongs to the sulfatase family.</text>
</comment>
<sequence length="572" mass="63809">MLRCQLPPVFSGLFRLGAQRLFVAATLIATMVSTGAANGDDSESATEAATGPLPPNIIWIMAEDMGLDLECYGQAGVKTPNLNQMAKEGAIYNRTYCANPICSPNRSSMMTGVHQTLINAHHHRSNRDLPLVAPYKPITSFLRDAGYTCILGSNLVMGKGRKTDCNFKHRPIGPYDGVKKFGLFDKQNDFTAADQPFFNQIQCVVTHRGDWWNQVRQESKHPVSVDDVKLPPWFADTPEIRYDWAVYLDTVEYMDNEVGMILKRVKDEGLENNTVVIFIADNGRCNLRGKGYLHESGIHVPMIVWAPGRVEPGSVIDELVMTTDISASVLKLAGAELPDYLTGRPILGVENPEYRQYVRSARDIWDEIDECSRSVTTKKFTYIKNHMPEVPWLTSQAYLEINRPAQHVMRRLKAEGKLTANELTFMADSKPEEELYDLTKDPDQLNNLASNPEYESVLQEMRGMEADWQTTHADQGLADLGNRHPEIGLAAERAVEGVKEHAPELWDRLESGELMETHAWMNKYGKRRAVQSMKGSQNGGKSNAGKSNTGKKNKGNSRPGNPGTGKKKAAKN</sequence>
<keyword evidence="4" id="KW-0732">Signal</keyword>
<dbReference type="PANTHER" id="PTHR42693">
    <property type="entry name" value="ARYLSULFATASE FAMILY MEMBER"/>
    <property type="match status" value="1"/>
</dbReference>
<evidence type="ECO:0000313" key="6">
    <source>
        <dbReference type="EMBL" id="SMP71294.1"/>
    </source>
</evidence>
<dbReference type="Proteomes" id="UP001158067">
    <property type="component" value="Unassembled WGS sequence"/>
</dbReference>
<dbReference type="InterPro" id="IPR017850">
    <property type="entry name" value="Alkaline_phosphatase_core_sf"/>
</dbReference>
<dbReference type="PANTHER" id="PTHR42693:SF53">
    <property type="entry name" value="ENDO-4-O-SULFATASE"/>
    <property type="match status" value="1"/>
</dbReference>
<keyword evidence="7" id="KW-1185">Reference proteome</keyword>
<dbReference type="Gene3D" id="3.40.720.10">
    <property type="entry name" value="Alkaline Phosphatase, subunit A"/>
    <property type="match status" value="1"/>
</dbReference>
<feature type="compositionally biased region" description="Low complexity" evidence="3">
    <location>
        <begin position="534"/>
        <end position="548"/>
    </location>
</feature>